<reference evidence="9 10" key="1">
    <citation type="journal article" date="2018" name="Nat. Ecol. Evol.">
        <title>Shark genomes provide insights into elasmobranch evolution and the origin of vertebrates.</title>
        <authorList>
            <person name="Hara Y"/>
            <person name="Yamaguchi K"/>
            <person name="Onimaru K"/>
            <person name="Kadota M"/>
            <person name="Koyanagi M"/>
            <person name="Keeley SD"/>
            <person name="Tatsumi K"/>
            <person name="Tanaka K"/>
            <person name="Motone F"/>
            <person name="Kageyama Y"/>
            <person name="Nozu R"/>
            <person name="Adachi N"/>
            <person name="Nishimura O"/>
            <person name="Nakagawa R"/>
            <person name="Tanegashima C"/>
            <person name="Kiyatake I"/>
            <person name="Matsumoto R"/>
            <person name="Murakumo K"/>
            <person name="Nishida K"/>
            <person name="Terakita A"/>
            <person name="Kuratani S"/>
            <person name="Sato K"/>
            <person name="Hyodo S Kuraku.S."/>
        </authorList>
    </citation>
    <scope>NUCLEOTIDE SEQUENCE [LARGE SCALE GENOMIC DNA]</scope>
</reference>
<accession>A0A401SLW7</accession>
<feature type="region of interest" description="Disordered" evidence="7">
    <location>
        <begin position="128"/>
        <end position="232"/>
    </location>
</feature>
<evidence type="ECO:0000256" key="2">
    <source>
        <dbReference type="ARBA" id="ARBA00022692"/>
    </source>
</evidence>
<feature type="compositionally biased region" description="Polar residues" evidence="7">
    <location>
        <begin position="311"/>
        <end position="321"/>
    </location>
</feature>
<name>A0A401SLW7_CHIPU</name>
<feature type="compositionally biased region" description="Polar residues" evidence="7">
    <location>
        <begin position="328"/>
        <end position="341"/>
    </location>
</feature>
<feature type="compositionally biased region" description="Basic and acidic residues" evidence="7">
    <location>
        <begin position="164"/>
        <end position="175"/>
    </location>
</feature>
<dbReference type="PANTHER" id="PTHR45799">
    <property type="entry name" value="RETICULON-LIKE PROTEIN"/>
    <property type="match status" value="1"/>
</dbReference>
<dbReference type="PANTHER" id="PTHR45799:SF2">
    <property type="entry name" value="RETICULON-LIKE PROTEIN"/>
    <property type="match status" value="1"/>
</dbReference>
<evidence type="ECO:0000256" key="3">
    <source>
        <dbReference type="ARBA" id="ARBA00022824"/>
    </source>
</evidence>
<proteinExistence type="predicted"/>
<gene>
    <name evidence="9" type="ORF">chiPu_0009852</name>
</gene>
<feature type="region of interest" description="Disordered" evidence="7">
    <location>
        <begin position="311"/>
        <end position="352"/>
    </location>
</feature>
<evidence type="ECO:0000256" key="5">
    <source>
        <dbReference type="ARBA" id="ARBA00023136"/>
    </source>
</evidence>
<evidence type="ECO:0000313" key="9">
    <source>
        <dbReference type="EMBL" id="GCC31395.1"/>
    </source>
</evidence>
<sequence>MSLESMLSCGTPLGQQPSCFPGGFPGSGSPELPARGLGEATHSPGRKRPSKCNAAQTTKEKCPVPRGVVHTETIETFLAEEEDELEGYHVHVEVAGGHWHRVEQGTMPQLPDSTDGHLLQSSSVLPALESIPIHRDPEESTASESRLEMEEGQSEGSPELGFLRTEDSGSRKDAEVFEGQTVEVETDSGTWTEDLYSDQTEPTQRQEAPPSSNPDVESMTEEEGAPSDSSVQPFTEAEGMAVELEVMGAAEDKTATGPTESLTDTVETVSWRDGLEPVGVGRVAAMLPGGCDCCVYTDDAIVRQHSLTPVTVPSANETQQVTDEETQADNWQSPWQPSAFDQSDHPKSQNSKAVDQSVTDLLYWEDVKKTGTVFGAIILILFSLTQFSGISVLAYLTLSVLSVTISLRLYTSALHLIYKTQEVHPFQVYLDLDITLSQEQLRKYLEVTVLYVTSAISHLRRLFLVGDLLDSLK</sequence>
<dbReference type="EMBL" id="BEZZ01000360">
    <property type="protein sequence ID" value="GCC31395.1"/>
    <property type="molecule type" value="Genomic_DNA"/>
</dbReference>
<dbReference type="AlphaFoldDB" id="A0A401SLW7"/>
<feature type="domain" description="Reticulon" evidence="8">
    <location>
        <begin position="358"/>
        <end position="473"/>
    </location>
</feature>
<evidence type="ECO:0000256" key="7">
    <source>
        <dbReference type="SAM" id="MobiDB-lite"/>
    </source>
</evidence>
<keyword evidence="5" id="KW-0472">Membrane</keyword>
<keyword evidence="3" id="KW-0256">Endoplasmic reticulum</keyword>
<organism evidence="9 10">
    <name type="scientific">Chiloscyllium punctatum</name>
    <name type="common">Brownbanded bambooshark</name>
    <name type="synonym">Hemiscyllium punctatum</name>
    <dbReference type="NCBI Taxonomy" id="137246"/>
    <lineage>
        <taxon>Eukaryota</taxon>
        <taxon>Metazoa</taxon>
        <taxon>Chordata</taxon>
        <taxon>Craniata</taxon>
        <taxon>Vertebrata</taxon>
        <taxon>Chondrichthyes</taxon>
        <taxon>Elasmobranchii</taxon>
        <taxon>Galeomorphii</taxon>
        <taxon>Galeoidea</taxon>
        <taxon>Orectolobiformes</taxon>
        <taxon>Hemiscylliidae</taxon>
        <taxon>Chiloscyllium</taxon>
    </lineage>
</organism>
<dbReference type="Proteomes" id="UP000287033">
    <property type="component" value="Unassembled WGS sequence"/>
</dbReference>
<protein>
    <recommendedName>
        <fullName evidence="6">Reticulon</fullName>
    </recommendedName>
</protein>
<evidence type="ECO:0000256" key="1">
    <source>
        <dbReference type="ARBA" id="ARBA00004477"/>
    </source>
</evidence>
<evidence type="ECO:0000259" key="8">
    <source>
        <dbReference type="PROSITE" id="PS50845"/>
    </source>
</evidence>
<dbReference type="STRING" id="137246.A0A401SLW7"/>
<dbReference type="Pfam" id="PF02453">
    <property type="entry name" value="Reticulon"/>
    <property type="match status" value="1"/>
</dbReference>
<comment type="caution">
    <text evidence="9">The sequence shown here is derived from an EMBL/GenBank/DDBJ whole genome shotgun (WGS) entry which is preliminary data.</text>
</comment>
<feature type="region of interest" description="Disordered" evidence="7">
    <location>
        <begin position="20"/>
        <end position="60"/>
    </location>
</feature>
<keyword evidence="4" id="KW-1133">Transmembrane helix</keyword>
<feature type="compositionally biased region" description="Low complexity" evidence="7">
    <location>
        <begin position="20"/>
        <end position="30"/>
    </location>
</feature>
<evidence type="ECO:0000313" key="10">
    <source>
        <dbReference type="Proteomes" id="UP000287033"/>
    </source>
</evidence>
<dbReference type="InterPro" id="IPR046964">
    <property type="entry name" value="RTN1-4"/>
</dbReference>
<dbReference type="GO" id="GO:0005789">
    <property type="term" value="C:endoplasmic reticulum membrane"/>
    <property type="evidence" value="ECO:0007669"/>
    <property type="project" value="UniProtKB-SubCell"/>
</dbReference>
<evidence type="ECO:0000256" key="4">
    <source>
        <dbReference type="ARBA" id="ARBA00022989"/>
    </source>
</evidence>
<feature type="non-terminal residue" evidence="9">
    <location>
        <position position="473"/>
    </location>
</feature>
<keyword evidence="2" id="KW-0812">Transmembrane</keyword>
<dbReference type="Gene3D" id="1.20.5.2480">
    <property type="match status" value="1"/>
</dbReference>
<comment type="subcellular location">
    <subcellularLocation>
        <location evidence="1">Endoplasmic reticulum membrane</location>
        <topology evidence="1">Multi-pass membrane protein</topology>
    </subcellularLocation>
</comment>
<evidence type="ECO:0000256" key="6">
    <source>
        <dbReference type="RuleBase" id="RU210713"/>
    </source>
</evidence>
<dbReference type="InterPro" id="IPR003388">
    <property type="entry name" value="Reticulon"/>
</dbReference>
<dbReference type="OrthoDB" id="9948050at2759"/>
<keyword evidence="10" id="KW-1185">Reference proteome</keyword>
<feature type="compositionally biased region" description="Polar residues" evidence="7">
    <location>
        <begin position="187"/>
        <end position="215"/>
    </location>
</feature>
<dbReference type="PROSITE" id="PS50845">
    <property type="entry name" value="RETICULON"/>
    <property type="match status" value="1"/>
</dbReference>